<gene>
    <name evidence="2" type="ORF">NX801_18370</name>
</gene>
<reference evidence="2" key="1">
    <citation type="submission" date="2022-08" db="EMBL/GenBank/DDBJ databases">
        <authorList>
            <person name="Somphong A."/>
            <person name="Phongsopitanun W."/>
        </authorList>
    </citation>
    <scope>NUCLEOTIDE SEQUENCE</scope>
    <source>
        <strain evidence="2">LP05-1</strain>
    </source>
</reference>
<organism evidence="2 3">
    <name type="scientific">Streptomyces pyxinae</name>
    <dbReference type="NCBI Taxonomy" id="2970734"/>
    <lineage>
        <taxon>Bacteria</taxon>
        <taxon>Bacillati</taxon>
        <taxon>Actinomycetota</taxon>
        <taxon>Actinomycetes</taxon>
        <taxon>Kitasatosporales</taxon>
        <taxon>Streptomycetaceae</taxon>
        <taxon>Streptomyces</taxon>
    </lineage>
</organism>
<evidence type="ECO:0000313" key="2">
    <source>
        <dbReference type="EMBL" id="MCS0637593.1"/>
    </source>
</evidence>
<feature type="compositionally biased region" description="Gly residues" evidence="1">
    <location>
        <begin position="63"/>
        <end position="79"/>
    </location>
</feature>
<feature type="region of interest" description="Disordered" evidence="1">
    <location>
        <begin position="41"/>
        <end position="79"/>
    </location>
</feature>
<dbReference type="RefSeq" id="WP_258788841.1">
    <property type="nucleotide sequence ID" value="NZ_JANUGQ010000015.1"/>
</dbReference>
<proteinExistence type="predicted"/>
<accession>A0ABT2CJK8</accession>
<evidence type="ECO:0000256" key="1">
    <source>
        <dbReference type="SAM" id="MobiDB-lite"/>
    </source>
</evidence>
<comment type="caution">
    <text evidence="2">The sequence shown here is derived from an EMBL/GenBank/DDBJ whole genome shotgun (WGS) entry which is preliminary data.</text>
</comment>
<protein>
    <submittedName>
        <fullName evidence="2">Uncharacterized protein</fullName>
    </submittedName>
</protein>
<keyword evidence="3" id="KW-1185">Reference proteome</keyword>
<dbReference type="EMBL" id="JANUGQ010000015">
    <property type="protein sequence ID" value="MCS0637593.1"/>
    <property type="molecule type" value="Genomic_DNA"/>
</dbReference>
<dbReference type="Proteomes" id="UP001431313">
    <property type="component" value="Unassembled WGS sequence"/>
</dbReference>
<evidence type="ECO:0000313" key="3">
    <source>
        <dbReference type="Proteomes" id="UP001431313"/>
    </source>
</evidence>
<sequence length="79" mass="7586">MPSPGTPQRVLPLPPALLGFAVLLLALTALSFAAGRLAGPVAPGMHRTVPASGDTAPRPGMPGMAGMGGGGTGGAETGR</sequence>
<name>A0ABT2CJK8_9ACTN</name>